<dbReference type="GO" id="GO:0031145">
    <property type="term" value="P:anaphase-promoting complex-dependent catabolic process"/>
    <property type="evidence" value="ECO:0007669"/>
    <property type="project" value="TreeGrafter"/>
</dbReference>
<dbReference type="SMART" id="SM00028">
    <property type="entry name" value="TPR"/>
    <property type="match status" value="3"/>
</dbReference>
<sequence length="317" mass="36746">MREVDQAIELFQNLLKEDPCRLENMDSYSNLLYVKGMQVELCSLAHNLSNINKYSVETCCVIGNYYSLKNHHEKAILYFQRALRLNANYLSAWTLLGHEYLELKNTNAAIQCYRQAIDVNRLDYRAWYWPRRMLMAMGESYEKLDKLQEAKRCYWKAHSIGDIEGVALLRLAKLFERLCEPMRAAAAYADYIRDSEGQDIWDRDEQAAGLPLHGQPLPTAGAARTRRLTTRRAAQSSPRPARRARPYCVRWPSGGQRRRPRGAGRQPERPVRPPRRPRPRERRRRPGPARRRSVCHPYRPIGYCSVRDLNGADGGGM</sequence>
<dbReference type="GO" id="GO:0005680">
    <property type="term" value="C:anaphase-promoting complex"/>
    <property type="evidence" value="ECO:0007669"/>
    <property type="project" value="TreeGrafter"/>
</dbReference>
<evidence type="ECO:0000256" key="3">
    <source>
        <dbReference type="SAM" id="MobiDB-lite"/>
    </source>
</evidence>
<evidence type="ECO:0000256" key="1">
    <source>
        <dbReference type="ARBA" id="ARBA00022803"/>
    </source>
</evidence>
<dbReference type="AlphaFoldDB" id="A0A6A4VMB0"/>
<dbReference type="Proteomes" id="UP000440578">
    <property type="component" value="Unassembled WGS sequence"/>
</dbReference>
<evidence type="ECO:0000256" key="2">
    <source>
        <dbReference type="PROSITE-ProRule" id="PRU00339"/>
    </source>
</evidence>
<feature type="repeat" description="TPR" evidence="2">
    <location>
        <begin position="90"/>
        <end position="123"/>
    </location>
</feature>
<dbReference type="Pfam" id="PF13181">
    <property type="entry name" value="TPR_8"/>
    <property type="match status" value="2"/>
</dbReference>
<gene>
    <name evidence="4" type="primary">CDC23_1</name>
    <name evidence="4" type="ORF">FJT64_010110</name>
</gene>
<name>A0A6A4VMB0_AMPAM</name>
<accession>A0A6A4VMB0</accession>
<organism evidence="4 5">
    <name type="scientific">Amphibalanus amphitrite</name>
    <name type="common">Striped barnacle</name>
    <name type="synonym">Balanus amphitrite</name>
    <dbReference type="NCBI Taxonomy" id="1232801"/>
    <lineage>
        <taxon>Eukaryota</taxon>
        <taxon>Metazoa</taxon>
        <taxon>Ecdysozoa</taxon>
        <taxon>Arthropoda</taxon>
        <taxon>Crustacea</taxon>
        <taxon>Multicrustacea</taxon>
        <taxon>Cirripedia</taxon>
        <taxon>Thoracica</taxon>
        <taxon>Thoracicalcarea</taxon>
        <taxon>Balanomorpha</taxon>
        <taxon>Balanoidea</taxon>
        <taxon>Balanidae</taxon>
        <taxon>Amphibalaninae</taxon>
        <taxon>Amphibalanus</taxon>
    </lineage>
</organism>
<dbReference type="GO" id="GO:0051301">
    <property type="term" value="P:cell division"/>
    <property type="evidence" value="ECO:0007669"/>
    <property type="project" value="UniProtKB-KW"/>
</dbReference>
<keyword evidence="4" id="KW-0132">Cell division</keyword>
<dbReference type="GO" id="GO:0016567">
    <property type="term" value="P:protein ubiquitination"/>
    <property type="evidence" value="ECO:0007669"/>
    <property type="project" value="TreeGrafter"/>
</dbReference>
<reference evidence="4 5" key="1">
    <citation type="submission" date="2019-07" db="EMBL/GenBank/DDBJ databases">
        <title>Draft genome assembly of a fouling barnacle, Amphibalanus amphitrite (Darwin, 1854): The first reference genome for Thecostraca.</title>
        <authorList>
            <person name="Kim W."/>
        </authorList>
    </citation>
    <scope>NUCLEOTIDE SEQUENCE [LARGE SCALE GENOMIC DNA]</scope>
    <source>
        <strain evidence="4">SNU_AA5</strain>
        <tissue evidence="4">Soma without cirri and trophi</tissue>
    </source>
</reference>
<dbReference type="EMBL" id="VIIS01001854">
    <property type="protein sequence ID" value="KAF0291802.1"/>
    <property type="molecule type" value="Genomic_DNA"/>
</dbReference>
<feature type="repeat" description="TPR" evidence="2">
    <location>
        <begin position="56"/>
        <end position="89"/>
    </location>
</feature>
<protein>
    <submittedName>
        <fullName evidence="4">Cell division cycle protein 23</fullName>
    </submittedName>
</protein>
<proteinExistence type="predicted"/>
<keyword evidence="5" id="KW-1185">Reference proteome</keyword>
<dbReference type="SUPFAM" id="SSF48452">
    <property type="entry name" value="TPR-like"/>
    <property type="match status" value="1"/>
</dbReference>
<feature type="compositionally biased region" description="Basic residues" evidence="3">
    <location>
        <begin position="272"/>
        <end position="294"/>
    </location>
</feature>
<evidence type="ECO:0000313" key="5">
    <source>
        <dbReference type="Proteomes" id="UP000440578"/>
    </source>
</evidence>
<dbReference type="PANTHER" id="PTHR12558">
    <property type="entry name" value="CELL DIVISION CYCLE 16,23,27"/>
    <property type="match status" value="1"/>
</dbReference>
<dbReference type="GO" id="GO:0045842">
    <property type="term" value="P:positive regulation of mitotic metaphase/anaphase transition"/>
    <property type="evidence" value="ECO:0007669"/>
    <property type="project" value="TreeGrafter"/>
</dbReference>
<feature type="region of interest" description="Disordered" evidence="3">
    <location>
        <begin position="209"/>
        <end position="295"/>
    </location>
</feature>
<keyword evidence="1 2" id="KW-0802">TPR repeat</keyword>
<dbReference type="PANTHER" id="PTHR12558:SF10">
    <property type="entry name" value="CELL DIVISION CYCLE PROTEIN 23 HOMOLOG"/>
    <property type="match status" value="1"/>
</dbReference>
<dbReference type="PROSITE" id="PS50005">
    <property type="entry name" value="TPR"/>
    <property type="match status" value="2"/>
</dbReference>
<dbReference type="InterPro" id="IPR019734">
    <property type="entry name" value="TPR_rpt"/>
</dbReference>
<keyword evidence="4" id="KW-0131">Cell cycle</keyword>
<dbReference type="OrthoDB" id="10262026at2759"/>
<dbReference type="InterPro" id="IPR011990">
    <property type="entry name" value="TPR-like_helical_dom_sf"/>
</dbReference>
<dbReference type="Gene3D" id="1.25.40.10">
    <property type="entry name" value="Tetratricopeptide repeat domain"/>
    <property type="match status" value="3"/>
</dbReference>
<comment type="caution">
    <text evidence="4">The sequence shown here is derived from an EMBL/GenBank/DDBJ whole genome shotgun (WGS) entry which is preliminary data.</text>
</comment>
<evidence type="ECO:0000313" key="4">
    <source>
        <dbReference type="EMBL" id="KAF0291802.1"/>
    </source>
</evidence>